<name>A0A073K9U0_9BACI</name>
<protein>
    <recommendedName>
        <fullName evidence="3">DUF2507 domain-containing protein</fullName>
    </recommendedName>
</protein>
<proteinExistence type="predicted"/>
<evidence type="ECO:0000313" key="1">
    <source>
        <dbReference type="EMBL" id="KEK19023.1"/>
    </source>
</evidence>
<reference evidence="1 2" key="1">
    <citation type="submission" date="2014-06" db="EMBL/GenBank/DDBJ databases">
        <title>Draft genome sequence of Bacillus manliponensis JCM 15802 (MCCC 1A00708).</title>
        <authorList>
            <person name="Lai Q."/>
            <person name="Liu Y."/>
            <person name="Shao Z."/>
        </authorList>
    </citation>
    <scope>NUCLEOTIDE SEQUENCE [LARGE SCALE GENOMIC DNA]</scope>
    <source>
        <strain evidence="1 2">JCM 15802</strain>
    </source>
</reference>
<dbReference type="OrthoDB" id="2965348at2"/>
<organism evidence="1 2">
    <name type="scientific">Bacillus manliponensis</name>
    <dbReference type="NCBI Taxonomy" id="574376"/>
    <lineage>
        <taxon>Bacteria</taxon>
        <taxon>Bacillati</taxon>
        <taxon>Bacillota</taxon>
        <taxon>Bacilli</taxon>
        <taxon>Bacillales</taxon>
        <taxon>Bacillaceae</taxon>
        <taxon>Bacillus</taxon>
        <taxon>Bacillus cereus group</taxon>
    </lineage>
</organism>
<dbReference type="STRING" id="574376.BAMA_02840"/>
<dbReference type="eggNOG" id="COG1719">
    <property type="taxonomic scope" value="Bacteria"/>
</dbReference>
<evidence type="ECO:0008006" key="3">
    <source>
        <dbReference type="Google" id="ProtNLM"/>
    </source>
</evidence>
<comment type="caution">
    <text evidence="1">The sequence shown here is derived from an EMBL/GenBank/DDBJ whole genome shotgun (WGS) entry which is preliminary data.</text>
</comment>
<keyword evidence="2" id="KW-1185">Reference proteome</keyword>
<dbReference type="SUPFAM" id="SSF111126">
    <property type="entry name" value="Ligand-binding domain in the NO signalling and Golgi transport"/>
    <property type="match status" value="1"/>
</dbReference>
<dbReference type="AlphaFoldDB" id="A0A073K9U0"/>
<gene>
    <name evidence="1" type="ORF">BAMA_02840</name>
</gene>
<dbReference type="RefSeq" id="WP_034639878.1">
    <property type="nucleotide sequence ID" value="NZ_CBCSJC010000009.1"/>
</dbReference>
<dbReference type="InterPro" id="IPR019642">
    <property type="entry name" value="DUF2507"/>
</dbReference>
<dbReference type="Pfam" id="PF10702">
    <property type="entry name" value="DUF2507"/>
    <property type="match status" value="1"/>
</dbReference>
<sequence length="149" mass="17517">MNEKKFDIDALQNISLNAFAYELLREELLPDLLGKELDAILYWAGRNLARKYPLETTEEIIHFFEKAGWGTLVITDHKRRDMQFQLTSPLITERYNEKRHSSYQLEAGFVAEQIQTQRGVVAESYEEQKKRSDAIHFLVKWDVKDPVEV</sequence>
<accession>A0A073K9U0</accession>
<evidence type="ECO:0000313" key="2">
    <source>
        <dbReference type="Proteomes" id="UP000027822"/>
    </source>
</evidence>
<dbReference type="EMBL" id="JOTN01000010">
    <property type="protein sequence ID" value="KEK19023.1"/>
    <property type="molecule type" value="Genomic_DNA"/>
</dbReference>
<dbReference type="InterPro" id="IPR024096">
    <property type="entry name" value="NO_sig/Golgi_transp_ligand-bd"/>
</dbReference>
<dbReference type="Proteomes" id="UP000027822">
    <property type="component" value="Unassembled WGS sequence"/>
</dbReference>
<dbReference type="Gene3D" id="3.30.1380.20">
    <property type="entry name" value="Trafficking protein particle complex subunit 3"/>
    <property type="match status" value="1"/>
</dbReference>